<gene>
    <name evidence="15 16" type="primary">pheT</name>
    <name evidence="16" type="ORF">APAC_0314</name>
</gene>
<dbReference type="CDD" id="cd02796">
    <property type="entry name" value="tRNA_bind_bactPheRS"/>
    <property type="match status" value="1"/>
</dbReference>
<dbReference type="PANTHER" id="PTHR10947">
    <property type="entry name" value="PHENYLALANYL-TRNA SYNTHETASE BETA CHAIN AND LEUCINE-RICH REPEAT-CONTAINING PROTEIN 47"/>
    <property type="match status" value="1"/>
</dbReference>
<dbReference type="CDD" id="cd00769">
    <property type="entry name" value="PheRS_beta_core"/>
    <property type="match status" value="1"/>
</dbReference>
<keyword evidence="9 15" id="KW-0067">ATP-binding</keyword>
<accession>A0A5C2H8D2</accession>
<dbReference type="InterPro" id="IPR005147">
    <property type="entry name" value="tRNA_synthase_B5-dom"/>
</dbReference>
<sequence>MIVTRNWLQEFIDISKISTEDICKALNSIGLEVDSLEKISIPSKVVLGKVLEKEKHPDADKLNICQVDIGTEQVQIVCGAKNVDAGQYVPVAINGCNLGGGFKIKKAKLRGVESNGMICSSTEIGMAKLNDGILELDDSIGELIIGKELCEYPLLNDEIIEIELTANRGDCLSIAGVARELSAFYNIPLNEFENHSNFNDFGIGQVLEVECENKIDTSLVFKAIDFSEFKLSVLQKIRVGIIDKYQDSNDIANILSYVTHCTGVILNAYPKEKAIKKGDLSIIHVKKDTQGFDNTYGTEHLSKIGIEHNKIEANETNFIIEASYVNPELVSKKVFETKIKTGDIYYRTSRGSEPDIEYGINYFTSIVSDNGALIYKGSESFVEEEEKIALDVNVNKINSIIGQNIEKTEIERILTSLQFEVKDTGDNILVVKIPQFRHDIKNIADVTEEIVRIIGIDNIIAKPLAIDEVNRVNKTSLDLVKKNRLRAKAIENGFYETLTYVFSSKENLEKYGFKTVKDNLDILNPIVKELNTFRSTILLNLVEACSNNFKNGARSTAFFEIGTVFDENRNESKKISFIQTGAIAQEDVSNSGKPENIDFFSFAKKILNTVGKFDLETLENIQNDFVHPYQSAKVIIEGKEIGYISKLHPSVCEDYDLGDTFIAELDFDALKNDLVKTQSYSKFQASKKDLSIIAPKDLEYKKIKDVINSLNDKRIKQFNLIDIYSDEKLGENESLTIRFVLQDDEKTMEEEDILTSMNSILDALDKKLSIGLRQ</sequence>
<comment type="subunit">
    <text evidence="3 15">Tetramer of two alpha and two beta subunits.</text>
</comment>
<dbReference type="InterPro" id="IPR002547">
    <property type="entry name" value="tRNA-bd_dom"/>
</dbReference>
<dbReference type="GO" id="GO:0004826">
    <property type="term" value="F:phenylalanine-tRNA ligase activity"/>
    <property type="evidence" value="ECO:0007669"/>
    <property type="project" value="UniProtKB-UniRule"/>
</dbReference>
<dbReference type="SUPFAM" id="SSF55681">
    <property type="entry name" value="Class II aaRS and biotin synthetases"/>
    <property type="match status" value="1"/>
</dbReference>
<feature type="binding site" evidence="15">
    <location>
        <position position="445"/>
    </location>
    <ligand>
        <name>Mg(2+)</name>
        <dbReference type="ChEBI" id="CHEBI:18420"/>
        <note>shared with alpha subunit</note>
    </ligand>
</feature>
<dbReference type="InterPro" id="IPR041616">
    <property type="entry name" value="PheRS_beta_core"/>
</dbReference>
<keyword evidence="4 15" id="KW-0963">Cytoplasm</keyword>
<keyword evidence="17" id="KW-1185">Reference proteome</keyword>
<evidence type="ECO:0000256" key="11">
    <source>
        <dbReference type="ARBA" id="ARBA00022884"/>
    </source>
</evidence>
<dbReference type="AlphaFoldDB" id="A0A5C2H8D2"/>
<dbReference type="NCBIfam" id="TIGR00472">
    <property type="entry name" value="pheT_bact"/>
    <property type="match status" value="1"/>
</dbReference>
<dbReference type="EMBL" id="CP035928">
    <property type="protein sequence ID" value="QEP33476.1"/>
    <property type="molecule type" value="Genomic_DNA"/>
</dbReference>
<comment type="catalytic activity">
    <reaction evidence="14 15">
        <text>tRNA(Phe) + L-phenylalanine + ATP = L-phenylalanyl-tRNA(Phe) + AMP + diphosphate + H(+)</text>
        <dbReference type="Rhea" id="RHEA:19413"/>
        <dbReference type="Rhea" id="RHEA-COMP:9668"/>
        <dbReference type="Rhea" id="RHEA-COMP:9699"/>
        <dbReference type="ChEBI" id="CHEBI:15378"/>
        <dbReference type="ChEBI" id="CHEBI:30616"/>
        <dbReference type="ChEBI" id="CHEBI:33019"/>
        <dbReference type="ChEBI" id="CHEBI:58095"/>
        <dbReference type="ChEBI" id="CHEBI:78442"/>
        <dbReference type="ChEBI" id="CHEBI:78531"/>
        <dbReference type="ChEBI" id="CHEBI:456215"/>
        <dbReference type="EC" id="6.1.1.20"/>
    </reaction>
</comment>
<evidence type="ECO:0000313" key="17">
    <source>
        <dbReference type="Proteomes" id="UP000322726"/>
    </source>
</evidence>
<comment type="subcellular location">
    <subcellularLocation>
        <location evidence="1 15">Cytoplasm</location>
    </subcellularLocation>
</comment>
<comment type="cofactor">
    <cofactor evidence="15">
        <name>Mg(2+)</name>
        <dbReference type="ChEBI" id="CHEBI:18420"/>
    </cofactor>
    <text evidence="15">Binds 2 magnesium ions per tetramer.</text>
</comment>
<dbReference type="PROSITE" id="PS51447">
    <property type="entry name" value="FDX_ACB"/>
    <property type="match status" value="1"/>
</dbReference>
<dbReference type="Gene3D" id="2.40.50.140">
    <property type="entry name" value="Nucleic acid-binding proteins"/>
    <property type="match status" value="1"/>
</dbReference>
<keyword evidence="5" id="KW-0820">tRNA-binding</keyword>
<dbReference type="InterPro" id="IPR009061">
    <property type="entry name" value="DNA-bd_dom_put_sf"/>
</dbReference>
<evidence type="ECO:0000256" key="5">
    <source>
        <dbReference type="ARBA" id="ARBA00022555"/>
    </source>
</evidence>
<dbReference type="SMART" id="SM00874">
    <property type="entry name" value="B5"/>
    <property type="match status" value="1"/>
</dbReference>
<dbReference type="Pfam" id="PF17759">
    <property type="entry name" value="tRNA_synthFbeta"/>
    <property type="match status" value="1"/>
</dbReference>
<dbReference type="FunFam" id="2.40.50.140:FF:000045">
    <property type="entry name" value="Phenylalanine--tRNA ligase beta subunit"/>
    <property type="match status" value="1"/>
</dbReference>
<evidence type="ECO:0000256" key="13">
    <source>
        <dbReference type="ARBA" id="ARBA00023146"/>
    </source>
</evidence>
<dbReference type="Pfam" id="PF03484">
    <property type="entry name" value="B5"/>
    <property type="match status" value="1"/>
</dbReference>
<evidence type="ECO:0000256" key="6">
    <source>
        <dbReference type="ARBA" id="ARBA00022598"/>
    </source>
</evidence>
<keyword evidence="10 15" id="KW-0460">Magnesium</keyword>
<keyword evidence="13 15" id="KW-0030">Aminoacyl-tRNA synthetase</keyword>
<dbReference type="SUPFAM" id="SSF54991">
    <property type="entry name" value="Anticodon-binding domain of PheRS"/>
    <property type="match status" value="1"/>
</dbReference>
<protein>
    <recommendedName>
        <fullName evidence="15">Phenylalanine--tRNA ligase beta subunit</fullName>
        <ecNumber evidence="15">6.1.1.20</ecNumber>
    </recommendedName>
    <alternativeName>
        <fullName evidence="15">Phenylalanyl-tRNA synthetase beta subunit</fullName>
        <shortName evidence="15">PheRS</shortName>
    </alternativeName>
</protein>
<dbReference type="InterPro" id="IPR033714">
    <property type="entry name" value="tRNA_bind_bactPheRS"/>
</dbReference>
<organism evidence="16 17">
    <name type="scientific">Malaciobacter pacificus</name>
    <dbReference type="NCBI Taxonomy" id="1080223"/>
    <lineage>
        <taxon>Bacteria</taxon>
        <taxon>Pseudomonadati</taxon>
        <taxon>Campylobacterota</taxon>
        <taxon>Epsilonproteobacteria</taxon>
        <taxon>Campylobacterales</taxon>
        <taxon>Arcobacteraceae</taxon>
        <taxon>Malaciobacter</taxon>
    </lineage>
</organism>
<dbReference type="SUPFAM" id="SSF50249">
    <property type="entry name" value="Nucleic acid-binding proteins"/>
    <property type="match status" value="1"/>
</dbReference>
<proteinExistence type="inferred from homology"/>
<dbReference type="PANTHER" id="PTHR10947:SF0">
    <property type="entry name" value="PHENYLALANINE--TRNA LIGASE BETA SUBUNIT"/>
    <property type="match status" value="1"/>
</dbReference>
<name>A0A5C2H8D2_9BACT</name>
<dbReference type="InterPro" id="IPR004532">
    <property type="entry name" value="Phe-tRNA-ligase_IIc_bsu_bact"/>
</dbReference>
<keyword evidence="8 15" id="KW-0547">Nucleotide-binding</keyword>
<dbReference type="EC" id="6.1.1.20" evidence="15"/>
<dbReference type="GO" id="GO:0005524">
    <property type="term" value="F:ATP binding"/>
    <property type="evidence" value="ECO:0007669"/>
    <property type="project" value="UniProtKB-UniRule"/>
</dbReference>
<reference evidence="16" key="1">
    <citation type="submission" date="2019-09" db="EMBL/GenBank/DDBJ databases">
        <title>Complete genome sequencing of four Arcobacter species reveals a diverse suite of mobile elements.</title>
        <authorList>
            <person name="Miller W.G."/>
            <person name="Yee E."/>
            <person name="Bono J.L."/>
        </authorList>
    </citation>
    <scope>NUCLEOTIDE SEQUENCE [LARGE SCALE GENOMIC DNA]</scope>
    <source>
        <strain evidence="16">LMG 26638</strain>
    </source>
</reference>
<dbReference type="PROSITE" id="PS51483">
    <property type="entry name" value="B5"/>
    <property type="match status" value="1"/>
</dbReference>
<feature type="binding site" evidence="15">
    <location>
        <position position="448"/>
    </location>
    <ligand>
        <name>Mg(2+)</name>
        <dbReference type="ChEBI" id="CHEBI:18420"/>
        <note>shared with alpha subunit</note>
    </ligand>
</feature>
<evidence type="ECO:0000313" key="16">
    <source>
        <dbReference type="EMBL" id="QEP33476.1"/>
    </source>
</evidence>
<evidence type="ECO:0000256" key="4">
    <source>
        <dbReference type="ARBA" id="ARBA00022490"/>
    </source>
</evidence>
<dbReference type="KEGG" id="apai:APAC_0314"/>
<dbReference type="OrthoDB" id="9805455at2"/>
<comment type="similarity">
    <text evidence="2 15">Belongs to the phenylalanyl-tRNA synthetase beta subunit family. Type 1 subfamily.</text>
</comment>
<dbReference type="InterPro" id="IPR005121">
    <property type="entry name" value="Fdx_antiC-bd"/>
</dbReference>
<evidence type="ECO:0000256" key="12">
    <source>
        <dbReference type="ARBA" id="ARBA00022917"/>
    </source>
</evidence>
<dbReference type="Proteomes" id="UP000322726">
    <property type="component" value="Chromosome"/>
</dbReference>
<dbReference type="Gene3D" id="3.30.930.10">
    <property type="entry name" value="Bira Bifunctional Protein, Domain 2"/>
    <property type="match status" value="1"/>
</dbReference>
<evidence type="ECO:0000256" key="2">
    <source>
        <dbReference type="ARBA" id="ARBA00008653"/>
    </source>
</evidence>
<evidence type="ECO:0000256" key="1">
    <source>
        <dbReference type="ARBA" id="ARBA00004496"/>
    </source>
</evidence>
<dbReference type="GO" id="GO:0009328">
    <property type="term" value="C:phenylalanine-tRNA ligase complex"/>
    <property type="evidence" value="ECO:0007669"/>
    <property type="project" value="TreeGrafter"/>
</dbReference>
<dbReference type="SMART" id="SM00896">
    <property type="entry name" value="FDX-ACB"/>
    <property type="match status" value="1"/>
</dbReference>
<evidence type="ECO:0000256" key="7">
    <source>
        <dbReference type="ARBA" id="ARBA00022723"/>
    </source>
</evidence>
<dbReference type="GO" id="GO:0000049">
    <property type="term" value="F:tRNA binding"/>
    <property type="evidence" value="ECO:0007669"/>
    <property type="project" value="UniProtKB-UniRule"/>
</dbReference>
<dbReference type="InterPro" id="IPR045864">
    <property type="entry name" value="aa-tRNA-synth_II/BPL/LPL"/>
</dbReference>
<dbReference type="RefSeq" id="WP_130232443.1">
    <property type="nucleotide sequence ID" value="NZ_BMEF01000001.1"/>
</dbReference>
<keyword evidence="7 15" id="KW-0479">Metal-binding</keyword>
<evidence type="ECO:0000256" key="3">
    <source>
        <dbReference type="ARBA" id="ARBA00011209"/>
    </source>
</evidence>
<dbReference type="Pfam" id="PF01588">
    <property type="entry name" value="tRNA_bind"/>
    <property type="match status" value="1"/>
</dbReference>
<reference evidence="16" key="2">
    <citation type="submission" date="2019-09" db="EMBL/GenBank/DDBJ databases">
        <title>Taxonomic note: a critical rebuttal of the proposed division of the genus Arcobacter into six genera, emended descriptions of Arcobacter anaerophilus and the genus Arcobacter, and an assessment of genus-level boundaries for Epsilonproteobacteria using in silico genomic comparator tools.</title>
        <authorList>
            <person name="On S.L.W."/>
            <person name="Miller W.G."/>
            <person name="Biggs P."/>
            <person name="Cornelius A."/>
            <person name="Vandamme P."/>
        </authorList>
    </citation>
    <scope>NUCLEOTIDE SEQUENCE [LARGE SCALE GENOMIC DNA]</scope>
    <source>
        <strain evidence="16">LMG 26638</strain>
    </source>
</reference>
<keyword evidence="11" id="KW-0694">RNA-binding</keyword>
<dbReference type="Gene3D" id="3.30.70.380">
    <property type="entry name" value="Ferrodoxin-fold anticodon-binding domain"/>
    <property type="match status" value="1"/>
</dbReference>
<evidence type="ECO:0000256" key="9">
    <source>
        <dbReference type="ARBA" id="ARBA00022840"/>
    </source>
</evidence>
<keyword evidence="6 15" id="KW-0436">Ligase</keyword>
<dbReference type="SUPFAM" id="SSF46955">
    <property type="entry name" value="Putative DNA-binding domain"/>
    <property type="match status" value="1"/>
</dbReference>
<evidence type="ECO:0000256" key="10">
    <source>
        <dbReference type="ARBA" id="ARBA00022842"/>
    </source>
</evidence>
<dbReference type="PROSITE" id="PS50886">
    <property type="entry name" value="TRBD"/>
    <property type="match status" value="1"/>
</dbReference>
<feature type="binding site" evidence="15">
    <location>
        <position position="439"/>
    </location>
    <ligand>
        <name>Mg(2+)</name>
        <dbReference type="ChEBI" id="CHEBI:18420"/>
        <note>shared with alpha subunit</note>
    </ligand>
</feature>
<evidence type="ECO:0000256" key="15">
    <source>
        <dbReference type="HAMAP-Rule" id="MF_00283"/>
    </source>
</evidence>
<dbReference type="Gene3D" id="3.30.56.10">
    <property type="match status" value="2"/>
</dbReference>
<dbReference type="Pfam" id="PF03147">
    <property type="entry name" value="FDX-ACB"/>
    <property type="match status" value="1"/>
</dbReference>
<evidence type="ECO:0000256" key="14">
    <source>
        <dbReference type="ARBA" id="ARBA00049255"/>
    </source>
</evidence>
<feature type="binding site" evidence="15">
    <location>
        <position position="449"/>
    </location>
    <ligand>
        <name>Mg(2+)</name>
        <dbReference type="ChEBI" id="CHEBI:18420"/>
        <note>shared with alpha subunit</note>
    </ligand>
</feature>
<evidence type="ECO:0000256" key="8">
    <source>
        <dbReference type="ARBA" id="ARBA00022741"/>
    </source>
</evidence>
<dbReference type="HAMAP" id="MF_00283">
    <property type="entry name" value="Phe_tRNA_synth_beta1"/>
    <property type="match status" value="1"/>
</dbReference>
<dbReference type="GO" id="GO:0000287">
    <property type="term" value="F:magnesium ion binding"/>
    <property type="evidence" value="ECO:0007669"/>
    <property type="project" value="UniProtKB-UniRule"/>
</dbReference>
<dbReference type="InterPro" id="IPR012340">
    <property type="entry name" value="NA-bd_OB-fold"/>
</dbReference>
<dbReference type="InterPro" id="IPR045060">
    <property type="entry name" value="Phe-tRNA-ligase_IIc_bsu"/>
</dbReference>
<keyword evidence="12 15" id="KW-0648">Protein biosynthesis</keyword>
<dbReference type="GO" id="GO:0006432">
    <property type="term" value="P:phenylalanyl-tRNA aminoacylation"/>
    <property type="evidence" value="ECO:0007669"/>
    <property type="project" value="UniProtKB-UniRule"/>
</dbReference>
<dbReference type="InterPro" id="IPR036690">
    <property type="entry name" value="Fdx_antiC-bd_sf"/>
</dbReference>
<dbReference type="NCBIfam" id="NF045760">
    <property type="entry name" value="YtpR"/>
    <property type="match status" value="1"/>
</dbReference>